<dbReference type="KEGG" id="scad:DN051_03585"/>
<dbReference type="InterPro" id="IPR003779">
    <property type="entry name" value="CMD-like"/>
</dbReference>
<reference evidence="3 4" key="1">
    <citation type="journal article" date="2019" name="Int. J. Syst. Evol. Microbiol.">
        <title>Streptomyces cadmiisoli sp. nov., a novel actinomycete isolated from cadmium-contaminated soil.</title>
        <authorList>
            <person name="Li K."/>
            <person name="Tang X."/>
            <person name="Zhao J."/>
            <person name="Guo Y."/>
            <person name="Tang Y."/>
            <person name="Gao J."/>
        </authorList>
    </citation>
    <scope>NUCLEOTIDE SEQUENCE [LARGE SCALE GENOMIC DNA]</scope>
    <source>
        <strain evidence="3 4">ZFG47</strain>
    </source>
</reference>
<gene>
    <name evidence="3" type="ORF">DN051_03585</name>
</gene>
<name>A0A2Z4ISW7_9ACTN</name>
<dbReference type="Proteomes" id="UP000249616">
    <property type="component" value="Chromosome"/>
</dbReference>
<dbReference type="PANTHER" id="PTHR34846">
    <property type="entry name" value="4-CARBOXYMUCONOLACTONE DECARBOXYLASE FAMILY PROTEIN (AFU_ORTHOLOGUE AFUA_6G11590)"/>
    <property type="match status" value="1"/>
</dbReference>
<dbReference type="GO" id="GO:0051920">
    <property type="term" value="F:peroxiredoxin activity"/>
    <property type="evidence" value="ECO:0007669"/>
    <property type="project" value="InterPro"/>
</dbReference>
<dbReference type="SUPFAM" id="SSF69118">
    <property type="entry name" value="AhpD-like"/>
    <property type="match status" value="1"/>
</dbReference>
<evidence type="ECO:0000256" key="1">
    <source>
        <dbReference type="SAM" id="MobiDB-lite"/>
    </source>
</evidence>
<dbReference type="Pfam" id="PF02627">
    <property type="entry name" value="CMD"/>
    <property type="match status" value="1"/>
</dbReference>
<dbReference type="AlphaFoldDB" id="A0A2Z4ISW7"/>
<protein>
    <submittedName>
        <fullName evidence="3">Carboxymuconolactone decarboxylase family protein</fullName>
    </submittedName>
</protein>
<feature type="compositionally biased region" description="Basic and acidic residues" evidence="1">
    <location>
        <begin position="17"/>
        <end position="26"/>
    </location>
</feature>
<evidence type="ECO:0000313" key="3">
    <source>
        <dbReference type="EMBL" id="AWW35844.1"/>
    </source>
</evidence>
<accession>A0A2Z4ISW7</accession>
<evidence type="ECO:0000259" key="2">
    <source>
        <dbReference type="Pfam" id="PF02627"/>
    </source>
</evidence>
<keyword evidence="4" id="KW-1185">Reference proteome</keyword>
<organism evidence="3 4">
    <name type="scientific">Streptomyces cadmiisoli</name>
    <dbReference type="NCBI Taxonomy" id="2184053"/>
    <lineage>
        <taxon>Bacteria</taxon>
        <taxon>Bacillati</taxon>
        <taxon>Actinomycetota</taxon>
        <taxon>Actinomycetes</taxon>
        <taxon>Kitasatosporales</taxon>
        <taxon>Streptomycetaceae</taxon>
        <taxon>Streptomyces</taxon>
        <taxon>Streptomyces aurantiacus group</taxon>
    </lineage>
</organism>
<sequence length="305" mass="32845">MERGAARCRTRQGAGADDGRRPDRRVGSVHGQPVLAGPGGPVHLGARRPDRADVPGAVAQRDAGARDRPAEGRRTTTAPDRTRGHRHFSVVRPRTPHRAGHFQAGPVERQLMSLVPLLTAEQFSAADQPVLEQAVKTYGEVLNTWAGIGNSPGLLATYLPFLGRLNGAGALDGRVKDLVAVRIAVLNHCRYTASHRSTSALAKGVEVDELAAVADGEFKGFTERERLALQLAEEMTIELPKVPVADGPTGVSTGVRDEAQRVFSDAELVELVMCISMWNALSRFHRVMAFELDMPAPPAPVDSRI</sequence>
<evidence type="ECO:0000313" key="4">
    <source>
        <dbReference type="Proteomes" id="UP000249616"/>
    </source>
</evidence>
<feature type="compositionally biased region" description="Basic and acidic residues" evidence="1">
    <location>
        <begin position="63"/>
        <end position="74"/>
    </location>
</feature>
<dbReference type="EMBL" id="CP030073">
    <property type="protein sequence ID" value="AWW35844.1"/>
    <property type="molecule type" value="Genomic_DNA"/>
</dbReference>
<dbReference type="PANTHER" id="PTHR34846:SF5">
    <property type="entry name" value="CARBOXYMUCONOLACTONE DECARBOXYLASE-LIKE DOMAIN-CONTAINING PROTEIN"/>
    <property type="match status" value="1"/>
</dbReference>
<feature type="compositionally biased region" description="Basic residues" evidence="1">
    <location>
        <begin position="1"/>
        <end position="10"/>
    </location>
</feature>
<feature type="domain" description="Carboxymuconolactone decarboxylase-like" evidence="2">
    <location>
        <begin position="152"/>
        <end position="234"/>
    </location>
</feature>
<dbReference type="Gene3D" id="1.20.1290.10">
    <property type="entry name" value="AhpD-like"/>
    <property type="match status" value="1"/>
</dbReference>
<feature type="region of interest" description="Disordered" evidence="1">
    <location>
        <begin position="1"/>
        <end position="86"/>
    </location>
</feature>
<dbReference type="InterPro" id="IPR029032">
    <property type="entry name" value="AhpD-like"/>
</dbReference>
<proteinExistence type="predicted"/>